<organism evidence="1 2">
    <name type="scientific">Rhodosorus marinus</name>
    <dbReference type="NCBI Taxonomy" id="101924"/>
    <lineage>
        <taxon>Eukaryota</taxon>
        <taxon>Rhodophyta</taxon>
        <taxon>Stylonematophyceae</taxon>
        <taxon>Stylonematales</taxon>
        <taxon>Stylonemataceae</taxon>
        <taxon>Rhodosorus</taxon>
    </lineage>
</organism>
<gene>
    <name evidence="1" type="ORF">NDN08_003424</name>
</gene>
<dbReference type="InterPro" id="IPR012674">
    <property type="entry name" value="Calycin"/>
</dbReference>
<name>A0AAV8V2E4_9RHOD</name>
<protein>
    <recommendedName>
        <fullName evidence="3">DUF3598 domain-containing protein</fullName>
    </recommendedName>
</protein>
<dbReference type="Gene3D" id="2.40.128.20">
    <property type="match status" value="1"/>
</dbReference>
<accession>A0AAV8V2E4</accession>
<comment type="caution">
    <text evidence="1">The sequence shown here is derived from an EMBL/GenBank/DDBJ whole genome shotgun (WGS) entry which is preliminary data.</text>
</comment>
<evidence type="ECO:0000313" key="2">
    <source>
        <dbReference type="Proteomes" id="UP001157974"/>
    </source>
</evidence>
<sequence length="315" mass="35238">MIGFADSIGAGVFRPLGRNGGKRRCENRGGSRMAVAPSTDAEFVEAFGKMVRGEWIGHEFSFDGETGELEPLADGYIPEEFLNWGVTPSGFESNNSHILRGDKLYRKHTRIIPTVDHFSDHTDVEEDTFIHDINSAGFTLFDCGSYAFAPEKVIERKSLLDKVPKIEVCLRDSVSNPGFRVVGVMRFDFSTGRFFKSQQLFHEKFDMDWSNGQFIEVGTGFRAEWGKTETTKEAHVSGLWRGENGSERETNLDDDITQALLLPGGLFLLSDKADDGGMQLELGWLVDETARITMITRYSAEGDLLGSTRNVERRV</sequence>
<dbReference type="AlphaFoldDB" id="A0AAV8V2E4"/>
<reference evidence="1 2" key="1">
    <citation type="journal article" date="2023" name="Nat. Commun.">
        <title>Origin of minicircular mitochondrial genomes in red algae.</title>
        <authorList>
            <person name="Lee Y."/>
            <person name="Cho C.H."/>
            <person name="Lee Y.M."/>
            <person name="Park S.I."/>
            <person name="Yang J.H."/>
            <person name="West J.A."/>
            <person name="Bhattacharya D."/>
            <person name="Yoon H.S."/>
        </authorList>
    </citation>
    <scope>NUCLEOTIDE SEQUENCE [LARGE SCALE GENOMIC DNA]</scope>
    <source>
        <strain evidence="1 2">CCMP1338</strain>
        <tissue evidence="1">Whole cell</tissue>
    </source>
</reference>
<dbReference type="EMBL" id="JAMWBK010000003">
    <property type="protein sequence ID" value="KAJ8906941.1"/>
    <property type="molecule type" value="Genomic_DNA"/>
</dbReference>
<dbReference type="Proteomes" id="UP001157974">
    <property type="component" value="Unassembled WGS sequence"/>
</dbReference>
<evidence type="ECO:0000313" key="1">
    <source>
        <dbReference type="EMBL" id="KAJ8906941.1"/>
    </source>
</evidence>
<keyword evidence="2" id="KW-1185">Reference proteome</keyword>
<dbReference type="SUPFAM" id="SSF50814">
    <property type="entry name" value="Lipocalins"/>
    <property type="match status" value="1"/>
</dbReference>
<evidence type="ECO:0008006" key="3">
    <source>
        <dbReference type="Google" id="ProtNLM"/>
    </source>
</evidence>
<proteinExistence type="predicted"/>